<organism evidence="13 14">
    <name type="scientific">Mycoplasmopsis maculosa</name>
    <dbReference type="NCBI Taxonomy" id="114885"/>
    <lineage>
        <taxon>Bacteria</taxon>
        <taxon>Bacillati</taxon>
        <taxon>Mycoplasmatota</taxon>
        <taxon>Mycoplasmoidales</taxon>
        <taxon>Metamycoplasmataceae</taxon>
        <taxon>Mycoplasmopsis</taxon>
    </lineage>
</organism>
<dbReference type="RefSeq" id="WP_129646972.1">
    <property type="nucleotide sequence ID" value="NZ_LR215037.1"/>
</dbReference>
<dbReference type="PROSITE" id="PS51975">
    <property type="entry name" value="RNASE_H_2"/>
    <property type="match status" value="1"/>
</dbReference>
<dbReference type="InterPro" id="IPR001352">
    <property type="entry name" value="RNase_HII/HIII"/>
</dbReference>
<dbReference type="InterPro" id="IPR024567">
    <property type="entry name" value="RNase_HII/HIII_dom"/>
</dbReference>
<dbReference type="GO" id="GO:0043137">
    <property type="term" value="P:DNA replication, removal of RNA primer"/>
    <property type="evidence" value="ECO:0007669"/>
    <property type="project" value="TreeGrafter"/>
</dbReference>
<keyword evidence="7 10" id="KW-0479">Metal-binding</keyword>
<evidence type="ECO:0000256" key="7">
    <source>
        <dbReference type="ARBA" id="ARBA00022723"/>
    </source>
</evidence>
<keyword evidence="8 10" id="KW-0255">Endonuclease</keyword>
<evidence type="ECO:0000313" key="13">
    <source>
        <dbReference type="EMBL" id="VEU75671.1"/>
    </source>
</evidence>
<dbReference type="Pfam" id="PF01351">
    <property type="entry name" value="RNase_HII"/>
    <property type="match status" value="1"/>
</dbReference>
<reference evidence="13 14" key="1">
    <citation type="submission" date="2019-01" db="EMBL/GenBank/DDBJ databases">
        <authorList>
            <consortium name="Pathogen Informatics"/>
        </authorList>
    </citation>
    <scope>NUCLEOTIDE SEQUENCE [LARGE SCALE GENOMIC DNA]</scope>
    <source>
        <strain evidence="13 14">NCTC10168</strain>
    </source>
</reference>
<comment type="function">
    <text evidence="2 11">Endonuclease that specifically degrades the RNA of RNA-DNA hybrids.</text>
</comment>
<dbReference type="GO" id="GO:0006298">
    <property type="term" value="P:mismatch repair"/>
    <property type="evidence" value="ECO:0007669"/>
    <property type="project" value="TreeGrafter"/>
</dbReference>
<dbReference type="GO" id="GO:0004523">
    <property type="term" value="F:RNA-DNA hybrid ribonuclease activity"/>
    <property type="evidence" value="ECO:0007669"/>
    <property type="project" value="UniProtKB-UniRule"/>
</dbReference>
<gene>
    <name evidence="13" type="primary">rnhB_1</name>
    <name evidence="13" type="ORF">NCTC10168_00599</name>
</gene>
<sequence length="234" mass="26802">MSFIEYTTDFIELKNKNIIGIDEVGVGDYFGPLCSAAVYVPYENIKELEKIGGIGDSKKLSDTKILSLAKKIKESNLVKYSIFHLTPNGYNSLNKNYNANYLKMFTHLKAFSKLSEIKVDYIFIDQYSTKNSILKYYNDFVFKNNWANLKEFNSDVLLANKAESLHISVAIASILARADFLEFMKNMNIKYNTQFPFGAGNNVKEFAEEFFNSVGNDENIKIHTSKQSFDMKKK</sequence>
<keyword evidence="9 10" id="KW-0378">Hydrolase</keyword>
<protein>
    <recommendedName>
        <fullName evidence="11">Ribonuclease</fullName>
        <ecNumber evidence="11">3.1.26.4</ecNumber>
    </recommendedName>
</protein>
<comment type="catalytic activity">
    <reaction evidence="1 10 11">
        <text>Endonucleolytic cleavage to 5'-phosphomonoester.</text>
        <dbReference type="EC" id="3.1.26.4"/>
    </reaction>
</comment>
<accession>A0A449B4Z4</accession>
<feature type="domain" description="RNase H type-2" evidence="12">
    <location>
        <begin position="16"/>
        <end position="234"/>
    </location>
</feature>
<keyword evidence="6 10" id="KW-0540">Nuclease</keyword>
<feature type="binding site" evidence="10">
    <location>
        <position position="22"/>
    </location>
    <ligand>
        <name>a divalent metal cation</name>
        <dbReference type="ChEBI" id="CHEBI:60240"/>
    </ligand>
</feature>
<dbReference type="EMBL" id="LR215037">
    <property type="protein sequence ID" value="VEU75671.1"/>
    <property type="molecule type" value="Genomic_DNA"/>
</dbReference>
<dbReference type="SUPFAM" id="SSF53098">
    <property type="entry name" value="Ribonuclease H-like"/>
    <property type="match status" value="1"/>
</dbReference>
<dbReference type="EC" id="3.1.26.4" evidence="11"/>
<dbReference type="GO" id="GO:0005737">
    <property type="term" value="C:cytoplasm"/>
    <property type="evidence" value="ECO:0007669"/>
    <property type="project" value="UniProtKB-SubCell"/>
</dbReference>
<evidence type="ECO:0000256" key="1">
    <source>
        <dbReference type="ARBA" id="ARBA00000077"/>
    </source>
</evidence>
<dbReference type="PANTHER" id="PTHR10954">
    <property type="entry name" value="RIBONUCLEASE H2 SUBUNIT A"/>
    <property type="match status" value="1"/>
</dbReference>
<evidence type="ECO:0000256" key="9">
    <source>
        <dbReference type="ARBA" id="ARBA00022801"/>
    </source>
</evidence>
<comment type="cofactor">
    <cofactor evidence="10">
        <name>Mn(2+)</name>
        <dbReference type="ChEBI" id="CHEBI:29035"/>
    </cofactor>
    <cofactor evidence="10">
        <name>Mg(2+)</name>
        <dbReference type="ChEBI" id="CHEBI:18420"/>
    </cofactor>
    <text evidence="10">Manganese or magnesium. Binds 1 divalent metal ion per monomer in the absence of substrate. May bind a second metal ion after substrate binding.</text>
</comment>
<dbReference type="CDD" id="cd06590">
    <property type="entry name" value="RNase_HII_bacteria_HIII_like"/>
    <property type="match status" value="1"/>
</dbReference>
<evidence type="ECO:0000256" key="3">
    <source>
        <dbReference type="ARBA" id="ARBA00004496"/>
    </source>
</evidence>
<proteinExistence type="inferred from homology"/>
<dbReference type="InterPro" id="IPR012337">
    <property type="entry name" value="RNaseH-like_sf"/>
</dbReference>
<keyword evidence="14" id="KW-1185">Reference proteome</keyword>
<dbReference type="AlphaFoldDB" id="A0A449B4Z4"/>
<dbReference type="OrthoDB" id="9777935at2"/>
<evidence type="ECO:0000259" key="12">
    <source>
        <dbReference type="PROSITE" id="PS51975"/>
    </source>
</evidence>
<keyword evidence="5" id="KW-0963">Cytoplasm</keyword>
<dbReference type="PANTHER" id="PTHR10954:SF23">
    <property type="entry name" value="RIBONUCLEASE"/>
    <property type="match status" value="1"/>
</dbReference>
<dbReference type="KEGG" id="mmau:NCTC10168_00599"/>
<evidence type="ECO:0000256" key="11">
    <source>
        <dbReference type="RuleBase" id="RU003515"/>
    </source>
</evidence>
<dbReference type="GO" id="GO:0032299">
    <property type="term" value="C:ribonuclease H2 complex"/>
    <property type="evidence" value="ECO:0007669"/>
    <property type="project" value="TreeGrafter"/>
</dbReference>
<evidence type="ECO:0000256" key="4">
    <source>
        <dbReference type="ARBA" id="ARBA00008378"/>
    </source>
</evidence>
<dbReference type="Proteomes" id="UP000290243">
    <property type="component" value="Chromosome"/>
</dbReference>
<evidence type="ECO:0000256" key="6">
    <source>
        <dbReference type="ARBA" id="ARBA00022722"/>
    </source>
</evidence>
<comment type="subcellular location">
    <subcellularLocation>
        <location evidence="3">Cytoplasm</location>
    </subcellularLocation>
</comment>
<dbReference type="GO" id="GO:0046872">
    <property type="term" value="F:metal ion binding"/>
    <property type="evidence" value="ECO:0007669"/>
    <property type="project" value="UniProtKB-KW"/>
</dbReference>
<dbReference type="Gene3D" id="3.30.420.10">
    <property type="entry name" value="Ribonuclease H-like superfamily/Ribonuclease H"/>
    <property type="match status" value="1"/>
</dbReference>
<evidence type="ECO:0000256" key="8">
    <source>
        <dbReference type="ARBA" id="ARBA00022759"/>
    </source>
</evidence>
<feature type="binding site" evidence="10">
    <location>
        <position position="23"/>
    </location>
    <ligand>
        <name>a divalent metal cation</name>
        <dbReference type="ChEBI" id="CHEBI:60240"/>
    </ligand>
</feature>
<comment type="similarity">
    <text evidence="4">Belongs to the RNase HII family. RnhC subfamily.</text>
</comment>
<dbReference type="InterPro" id="IPR036397">
    <property type="entry name" value="RNaseH_sf"/>
</dbReference>
<name>A0A449B4Z4_9BACT</name>
<dbReference type="GO" id="GO:0003723">
    <property type="term" value="F:RNA binding"/>
    <property type="evidence" value="ECO:0007669"/>
    <property type="project" value="UniProtKB-UniRule"/>
</dbReference>
<evidence type="ECO:0000313" key="14">
    <source>
        <dbReference type="Proteomes" id="UP000290243"/>
    </source>
</evidence>
<evidence type="ECO:0000256" key="10">
    <source>
        <dbReference type="PROSITE-ProRule" id="PRU01319"/>
    </source>
</evidence>
<evidence type="ECO:0000256" key="5">
    <source>
        <dbReference type="ARBA" id="ARBA00022490"/>
    </source>
</evidence>
<evidence type="ECO:0000256" key="2">
    <source>
        <dbReference type="ARBA" id="ARBA00004065"/>
    </source>
</evidence>
<feature type="binding site" evidence="10">
    <location>
        <position position="125"/>
    </location>
    <ligand>
        <name>a divalent metal cation</name>
        <dbReference type="ChEBI" id="CHEBI:60240"/>
    </ligand>
</feature>